<dbReference type="eggNOG" id="ENOG502RF2S">
    <property type="taxonomic scope" value="Eukaryota"/>
</dbReference>
<evidence type="ECO:0008006" key="5">
    <source>
        <dbReference type="Google" id="ProtNLM"/>
    </source>
</evidence>
<protein>
    <recommendedName>
        <fullName evidence="5">Fungal N-terminal domain-containing protein</fullName>
    </recommendedName>
</protein>
<dbReference type="OrthoDB" id="5069016at2759"/>
<proteinExistence type="predicted"/>
<dbReference type="EMBL" id="DS572718">
    <property type="protein sequence ID" value="EGY18784.1"/>
    <property type="molecule type" value="Genomic_DNA"/>
</dbReference>
<feature type="region of interest" description="Disordered" evidence="1">
    <location>
        <begin position="172"/>
        <end position="213"/>
    </location>
</feature>
<dbReference type="RefSeq" id="XP_009655042.1">
    <property type="nucleotide sequence ID" value="XM_009656747.1"/>
</dbReference>
<dbReference type="HOGENOM" id="CLU_704378_0_0_1"/>
<keyword evidence="4" id="KW-1185">Reference proteome</keyword>
<dbReference type="Proteomes" id="UP000001611">
    <property type="component" value="Chromosome 5"/>
</dbReference>
<evidence type="ECO:0000256" key="1">
    <source>
        <dbReference type="SAM" id="MobiDB-lite"/>
    </source>
</evidence>
<name>G2XFW5_VERDV</name>
<keyword evidence="2" id="KW-0732">Signal</keyword>
<dbReference type="OMA" id="CEDASPM"/>
<evidence type="ECO:0000313" key="3">
    <source>
        <dbReference type="EMBL" id="EGY18784.1"/>
    </source>
</evidence>
<evidence type="ECO:0000313" key="4">
    <source>
        <dbReference type="Proteomes" id="UP000001611"/>
    </source>
</evidence>
<gene>
    <name evidence="3" type="ORF">VDAG_08944</name>
</gene>
<reference evidence="3 4" key="1">
    <citation type="submission" date="2008-03" db="EMBL/GenBank/DDBJ databases">
        <title>The Genome Sequence of Verticillium dahliae VdLs.17.</title>
        <authorList>
            <consortium name="The Broad Institute Genome Sequencing Platform"/>
            <person name="Ma L.-J.J."/>
            <person name="Klosterman S.J."/>
            <person name="Subbarao K."/>
            <person name="Dobinson K."/>
            <person name="Veronese P."/>
            <person name="Kang S."/>
            <person name="Gold S.E."/>
            <person name="Young S."/>
            <person name="Jaffe D."/>
            <person name="Gnerre S."/>
            <person name="Berlin A."/>
            <person name="Heiman D."/>
            <person name="Hepburn T."/>
            <person name="Sykes S."/>
            <person name="Alvarado L."/>
            <person name="Kodira C.D."/>
            <person name="Lander E."/>
            <person name="Galagan J."/>
            <person name="Nusbaum C."/>
            <person name="Birren B."/>
        </authorList>
    </citation>
    <scope>NUCLEOTIDE SEQUENCE [LARGE SCALE GENOMIC DNA]</scope>
    <source>
        <strain evidence="4">VdLs.17 / ATCC MYA-4575 / FGSC 10137</strain>
    </source>
</reference>
<dbReference type="AlphaFoldDB" id="G2XFW5"/>
<feature type="compositionally biased region" description="Low complexity" evidence="1">
    <location>
        <begin position="186"/>
        <end position="213"/>
    </location>
</feature>
<accession>G2XFW5</accession>
<feature type="signal peptide" evidence="2">
    <location>
        <begin position="1"/>
        <end position="17"/>
    </location>
</feature>
<feature type="chain" id="PRO_5003439657" description="Fungal N-terminal domain-containing protein" evidence="2">
    <location>
        <begin position="18"/>
        <end position="389"/>
    </location>
</feature>
<dbReference type="GeneID" id="20710407"/>
<organism evidence="3 4">
    <name type="scientific">Verticillium dahliae (strain VdLs.17 / ATCC MYA-4575 / FGSC 10137)</name>
    <name type="common">Verticillium wilt</name>
    <dbReference type="NCBI Taxonomy" id="498257"/>
    <lineage>
        <taxon>Eukaryota</taxon>
        <taxon>Fungi</taxon>
        <taxon>Dikarya</taxon>
        <taxon>Ascomycota</taxon>
        <taxon>Pezizomycotina</taxon>
        <taxon>Sordariomycetes</taxon>
        <taxon>Hypocreomycetidae</taxon>
        <taxon>Glomerellales</taxon>
        <taxon>Plectosphaerellaceae</taxon>
        <taxon>Verticillium</taxon>
    </lineage>
</organism>
<dbReference type="KEGG" id="vda:VDAG_08944"/>
<feature type="region of interest" description="Disordered" evidence="1">
    <location>
        <begin position="346"/>
        <end position="389"/>
    </location>
</feature>
<evidence type="ECO:0000256" key="2">
    <source>
        <dbReference type="SAM" id="SignalP"/>
    </source>
</evidence>
<dbReference type="InParanoid" id="G2XFW5"/>
<sequence length="389" mass="42108">MAEVLGVVAAAAQLASACLGLLELTEKIKSSSSTLLRYQNQFQELHALSLSISQNPLLQTEEVFSHTQSLLIFLQHIPLEPLLQKGLLSRTWGFIRKDQYLSETSNCLEQRKSSLSLIISDIQARAIYDIRADIRVLSHCTTSLPLYQDPSDTPSISDCAYNDDTKSFASMPGRFCNKSSRKNKSRSSTMSSSQQQEPGQGSQGSPSAPTLSTTASLGATAATGGQTRGNNLGSIDTPGSTARWTMILEERMRSAGNLNAYSGNTVTNANMRNGHCRDSKGWVPGGNNVWLNNTAINCRKMVNYCDTPIQDVNSPDGHGHAAAAGSSQAATGYFNLYANNHLEGRTVKGGDEDAPDSWMMNGYVEDTPPKDSHGKANQNATHPEKDEDK</sequence>